<dbReference type="Proteomes" id="UP001156706">
    <property type="component" value="Unassembled WGS sequence"/>
</dbReference>
<dbReference type="RefSeq" id="WP_284197639.1">
    <property type="nucleotide sequence ID" value="NZ_BSOG01000004.1"/>
</dbReference>
<dbReference type="PANTHER" id="PTHR12715:SF4">
    <property type="entry name" value="EAMA DOMAIN-CONTAINING PROTEIN"/>
    <property type="match status" value="1"/>
</dbReference>
<dbReference type="EMBL" id="BSOG01000004">
    <property type="protein sequence ID" value="GLR14574.1"/>
    <property type="molecule type" value="Genomic_DNA"/>
</dbReference>
<accession>A0ABQ5YIW9</accession>
<proteinExistence type="predicted"/>
<dbReference type="InterPro" id="IPR052756">
    <property type="entry name" value="Alkyne_AA_exporter"/>
</dbReference>
<feature type="domain" description="EamA" evidence="2">
    <location>
        <begin position="29"/>
        <end position="162"/>
    </location>
</feature>
<evidence type="ECO:0000256" key="1">
    <source>
        <dbReference type="SAM" id="Phobius"/>
    </source>
</evidence>
<sequence length="311" mass="32004">MTTPVDARLTLPAGGLVDTLDAQRRGVMLGVAALVVTVLIWAGFFLSLRAGARANLAPDELALVRFGPAGLVFLPVLLRQWRRIAAVPLHHLLSILAGSGLPYFLVAGLGMRHAPVSDGATLIPGTLPLFVAAISVLLYGQAWASVKLRALGLIAAGVVLMLLLNHGSGDIWQGYGLFLLGSLMWANFTVSLKQSGLSPWEGAAVISCGSLALLAVWLVLHPPVGLLALPVASLGFHVAVQGLGVGLLSTLCYAFAIARLGAGRAAAAGALTPVVASVLALPLFGEVPTLASLLGMGLIVAGVVLTHRLSR</sequence>
<dbReference type="PANTHER" id="PTHR12715">
    <property type="entry name" value="TRANSPORTER, DRUG/METABOLITE EXPORTER FAMILY"/>
    <property type="match status" value="1"/>
</dbReference>
<keyword evidence="1" id="KW-1133">Transmembrane helix</keyword>
<organism evidence="3 4">
    <name type="scientific">Chitinimonas prasina</name>
    <dbReference type="NCBI Taxonomy" id="1434937"/>
    <lineage>
        <taxon>Bacteria</taxon>
        <taxon>Pseudomonadati</taxon>
        <taxon>Pseudomonadota</taxon>
        <taxon>Betaproteobacteria</taxon>
        <taxon>Neisseriales</taxon>
        <taxon>Chitinibacteraceae</taxon>
        <taxon>Chitinimonas</taxon>
    </lineage>
</organism>
<feature type="transmembrane region" description="Helical" evidence="1">
    <location>
        <begin position="171"/>
        <end position="190"/>
    </location>
</feature>
<dbReference type="InterPro" id="IPR037185">
    <property type="entry name" value="EmrE-like"/>
</dbReference>
<feature type="transmembrane region" description="Helical" evidence="1">
    <location>
        <begin position="146"/>
        <end position="165"/>
    </location>
</feature>
<reference evidence="4" key="1">
    <citation type="journal article" date="2019" name="Int. J. Syst. Evol. Microbiol.">
        <title>The Global Catalogue of Microorganisms (GCM) 10K type strain sequencing project: providing services to taxonomists for standard genome sequencing and annotation.</title>
        <authorList>
            <consortium name="The Broad Institute Genomics Platform"/>
            <consortium name="The Broad Institute Genome Sequencing Center for Infectious Disease"/>
            <person name="Wu L."/>
            <person name="Ma J."/>
        </authorList>
    </citation>
    <scope>NUCLEOTIDE SEQUENCE [LARGE SCALE GENOMIC DNA]</scope>
    <source>
        <strain evidence="4">NBRC 110044</strain>
    </source>
</reference>
<keyword evidence="1" id="KW-0472">Membrane</keyword>
<comment type="caution">
    <text evidence="3">The sequence shown here is derived from an EMBL/GenBank/DDBJ whole genome shotgun (WGS) entry which is preliminary data.</text>
</comment>
<feature type="transmembrane region" description="Helical" evidence="1">
    <location>
        <begin position="27"/>
        <end position="50"/>
    </location>
</feature>
<feature type="transmembrane region" description="Helical" evidence="1">
    <location>
        <begin position="90"/>
        <end position="110"/>
    </location>
</feature>
<protein>
    <submittedName>
        <fullName evidence="3">Membrane protein</fullName>
    </submittedName>
</protein>
<feature type="domain" description="EamA" evidence="2">
    <location>
        <begin position="174"/>
        <end position="306"/>
    </location>
</feature>
<dbReference type="SUPFAM" id="SSF103481">
    <property type="entry name" value="Multidrug resistance efflux transporter EmrE"/>
    <property type="match status" value="2"/>
</dbReference>
<keyword evidence="1" id="KW-0812">Transmembrane</keyword>
<dbReference type="Gene3D" id="1.10.3730.20">
    <property type="match status" value="1"/>
</dbReference>
<feature type="transmembrane region" description="Helical" evidence="1">
    <location>
        <begin position="290"/>
        <end position="309"/>
    </location>
</feature>
<feature type="transmembrane region" description="Helical" evidence="1">
    <location>
        <begin position="265"/>
        <end position="284"/>
    </location>
</feature>
<evidence type="ECO:0000313" key="3">
    <source>
        <dbReference type="EMBL" id="GLR14574.1"/>
    </source>
</evidence>
<gene>
    <name evidence="3" type="ORF">GCM10007907_33640</name>
</gene>
<evidence type="ECO:0000313" key="4">
    <source>
        <dbReference type="Proteomes" id="UP001156706"/>
    </source>
</evidence>
<feature type="transmembrane region" description="Helical" evidence="1">
    <location>
        <begin position="202"/>
        <end position="220"/>
    </location>
</feature>
<evidence type="ECO:0000259" key="2">
    <source>
        <dbReference type="Pfam" id="PF00892"/>
    </source>
</evidence>
<name>A0ABQ5YIW9_9NEIS</name>
<dbReference type="Pfam" id="PF00892">
    <property type="entry name" value="EamA"/>
    <property type="match status" value="2"/>
</dbReference>
<feature type="transmembrane region" description="Helical" evidence="1">
    <location>
        <begin position="122"/>
        <end position="139"/>
    </location>
</feature>
<keyword evidence="4" id="KW-1185">Reference proteome</keyword>
<feature type="transmembrane region" description="Helical" evidence="1">
    <location>
        <begin position="232"/>
        <end position="258"/>
    </location>
</feature>
<dbReference type="InterPro" id="IPR000620">
    <property type="entry name" value="EamA_dom"/>
</dbReference>